<dbReference type="EC" id="2.3.1.225" evidence="1"/>
<sequence length="72" mass="7768">QAAQKGFLARVTELIESGNVTATHRDAEDCTALHWAAINNHLPVAKYLVDRGADIDAFGGELLATPTHWAAR</sequence>
<evidence type="ECO:0000256" key="1">
    <source>
        <dbReference type="ARBA" id="ARBA00012210"/>
    </source>
</evidence>
<dbReference type="InterPro" id="IPR002110">
    <property type="entry name" value="Ankyrin_rpt"/>
</dbReference>
<organism evidence="5 6">
    <name type="scientific">Blyttiomyces helicus</name>
    <dbReference type="NCBI Taxonomy" id="388810"/>
    <lineage>
        <taxon>Eukaryota</taxon>
        <taxon>Fungi</taxon>
        <taxon>Fungi incertae sedis</taxon>
        <taxon>Chytridiomycota</taxon>
        <taxon>Chytridiomycota incertae sedis</taxon>
        <taxon>Chytridiomycetes</taxon>
        <taxon>Chytridiomycetes incertae sedis</taxon>
        <taxon>Blyttiomyces</taxon>
    </lineage>
</organism>
<accession>A0A4P9VUZ1</accession>
<dbReference type="InterPro" id="IPR036770">
    <property type="entry name" value="Ankyrin_rpt-contain_sf"/>
</dbReference>
<keyword evidence="6" id="KW-1185">Reference proteome</keyword>
<protein>
    <recommendedName>
        <fullName evidence="1">protein S-acyltransferase</fullName>
        <ecNumber evidence="1">2.3.1.225</ecNumber>
    </recommendedName>
</protein>
<keyword evidence="3 4" id="KW-0040">ANK repeat</keyword>
<name>A0A4P9VUZ1_9FUNG</name>
<dbReference type="PROSITE" id="PS50088">
    <property type="entry name" value="ANK_REPEAT"/>
    <property type="match status" value="1"/>
</dbReference>
<dbReference type="PROSITE" id="PS50297">
    <property type="entry name" value="ANK_REP_REGION"/>
    <property type="match status" value="1"/>
</dbReference>
<evidence type="ECO:0000313" key="5">
    <source>
        <dbReference type="EMBL" id="RKO83431.1"/>
    </source>
</evidence>
<gene>
    <name evidence="5" type="ORF">BDK51DRAFT_19673</name>
</gene>
<evidence type="ECO:0000256" key="2">
    <source>
        <dbReference type="ARBA" id="ARBA00022737"/>
    </source>
</evidence>
<dbReference type="SUPFAM" id="SSF48403">
    <property type="entry name" value="Ankyrin repeat"/>
    <property type="match status" value="1"/>
</dbReference>
<dbReference type="SMART" id="SM00248">
    <property type="entry name" value="ANK"/>
    <property type="match status" value="1"/>
</dbReference>
<dbReference type="AlphaFoldDB" id="A0A4P9VUZ1"/>
<dbReference type="PANTHER" id="PTHR24161">
    <property type="entry name" value="ANK_REP_REGION DOMAIN-CONTAINING PROTEIN-RELATED"/>
    <property type="match status" value="1"/>
</dbReference>
<dbReference type="GO" id="GO:0019706">
    <property type="term" value="F:protein-cysteine S-palmitoyltransferase activity"/>
    <property type="evidence" value="ECO:0007669"/>
    <property type="project" value="UniProtKB-EC"/>
</dbReference>
<dbReference type="Pfam" id="PF12796">
    <property type="entry name" value="Ank_2"/>
    <property type="match status" value="1"/>
</dbReference>
<reference evidence="6" key="1">
    <citation type="journal article" date="2018" name="Nat. Microbiol.">
        <title>Leveraging single-cell genomics to expand the fungal tree of life.</title>
        <authorList>
            <person name="Ahrendt S.R."/>
            <person name="Quandt C.A."/>
            <person name="Ciobanu D."/>
            <person name="Clum A."/>
            <person name="Salamov A."/>
            <person name="Andreopoulos B."/>
            <person name="Cheng J.F."/>
            <person name="Woyke T."/>
            <person name="Pelin A."/>
            <person name="Henrissat B."/>
            <person name="Reynolds N.K."/>
            <person name="Benny G.L."/>
            <person name="Smith M.E."/>
            <person name="James T.Y."/>
            <person name="Grigoriev I.V."/>
        </authorList>
    </citation>
    <scope>NUCLEOTIDE SEQUENCE [LARGE SCALE GENOMIC DNA]</scope>
</reference>
<dbReference type="Gene3D" id="1.25.40.20">
    <property type="entry name" value="Ankyrin repeat-containing domain"/>
    <property type="match status" value="1"/>
</dbReference>
<feature type="repeat" description="ANK" evidence="4">
    <location>
        <begin position="28"/>
        <end position="60"/>
    </location>
</feature>
<dbReference type="PANTHER" id="PTHR24161:SF85">
    <property type="entry name" value="PALMITOYLTRANSFERASE HIP14"/>
    <property type="match status" value="1"/>
</dbReference>
<dbReference type="Proteomes" id="UP000269721">
    <property type="component" value="Unassembled WGS sequence"/>
</dbReference>
<dbReference type="EMBL" id="ML001248">
    <property type="protein sequence ID" value="RKO83431.1"/>
    <property type="molecule type" value="Genomic_DNA"/>
</dbReference>
<feature type="non-terminal residue" evidence="5">
    <location>
        <position position="1"/>
    </location>
</feature>
<evidence type="ECO:0000256" key="4">
    <source>
        <dbReference type="PROSITE-ProRule" id="PRU00023"/>
    </source>
</evidence>
<proteinExistence type="predicted"/>
<dbReference type="OrthoDB" id="6781668at2759"/>
<evidence type="ECO:0000313" key="6">
    <source>
        <dbReference type="Proteomes" id="UP000269721"/>
    </source>
</evidence>
<keyword evidence="2" id="KW-0677">Repeat</keyword>
<evidence type="ECO:0000256" key="3">
    <source>
        <dbReference type="ARBA" id="ARBA00023043"/>
    </source>
</evidence>